<dbReference type="Proteomes" id="UP000698924">
    <property type="component" value="Unassembled WGS sequence"/>
</dbReference>
<evidence type="ECO:0000256" key="1">
    <source>
        <dbReference type="ARBA" id="ARBA00022737"/>
    </source>
</evidence>
<dbReference type="RefSeq" id="WP_204972794.1">
    <property type="nucleotide sequence ID" value="NZ_JAAZTS010000022.1"/>
</dbReference>
<dbReference type="EMBL" id="JACJMO010000023">
    <property type="protein sequence ID" value="MBM6858376.1"/>
    <property type="molecule type" value="Genomic_DNA"/>
</dbReference>
<dbReference type="Pfam" id="PF13414">
    <property type="entry name" value="TPR_11"/>
    <property type="match status" value="1"/>
</dbReference>
<sequence>MKKVLFTAALLLVAGFTFAQEKSVKEAKKMASAVQPDFAKAEELINQALTNPETKDQAETWNVAGFIQKRRSEKEMENAYLRKPYDTLQVYNSALNMCQYYFKCDELAQIPNEKGKIKNKYRKANSSAILAERGNLINGGIQYYNMYLGNENKEDGKKALSFFGTYVDIAGNPMFAENEAVKADTLLPQIAYYAAMVATRLEDYPSVLKYAPYAKEDKEVGKYAMEFISSALKAQGETDKWVASLQEGVQKYPDHQFFFGNLIDYYSNNNKYDEAMKFADDMLAKDPNNTFYLYVKGYLYHNQYNTLKEQKKDAEAAAALEKAIEFYQKTTEIDPNYAEAYSNLGLVYCLQAQDFSEKSTTDVNDPKYREDQEALKVFYEKAKPCYEKARQLQPERKELWLNGLYRVYYNLQMGAEFEEIEKLGNF</sequence>
<dbReference type="SUPFAM" id="SSF48439">
    <property type="entry name" value="Protein prenylyltransferase"/>
    <property type="match status" value="1"/>
</dbReference>
<dbReference type="AlphaFoldDB" id="A0AA41DAB2"/>
<name>A0AA41DAB2_9BACT</name>
<accession>A0AA41DAB2</accession>
<keyword evidence="5" id="KW-1185">Reference proteome</keyword>
<evidence type="ECO:0000256" key="3">
    <source>
        <dbReference type="SAM" id="SignalP"/>
    </source>
</evidence>
<gene>
    <name evidence="4" type="ORF">H6D15_12335</name>
</gene>
<keyword evidence="3" id="KW-0732">Signal</keyword>
<keyword evidence="2" id="KW-0802">TPR repeat</keyword>
<reference evidence="4 5" key="1">
    <citation type="journal article" date="2021" name="Sci. Rep.">
        <title>The distribution of antibiotic resistance genes in chicken gut microbiota commensals.</title>
        <authorList>
            <person name="Juricova H."/>
            <person name="Matiasovicova J."/>
            <person name="Kubasova T."/>
            <person name="Cejkova D."/>
            <person name="Rychlik I."/>
        </authorList>
    </citation>
    <scope>NUCLEOTIDE SEQUENCE [LARGE SCALE GENOMIC DNA]</scope>
    <source>
        <strain evidence="4 5">An421</strain>
    </source>
</reference>
<proteinExistence type="predicted"/>
<protein>
    <submittedName>
        <fullName evidence="4">Tetratricopeptide repeat protein</fullName>
    </submittedName>
</protein>
<evidence type="ECO:0000313" key="5">
    <source>
        <dbReference type="Proteomes" id="UP000698924"/>
    </source>
</evidence>
<feature type="chain" id="PRO_5041260792" evidence="3">
    <location>
        <begin position="20"/>
        <end position="426"/>
    </location>
</feature>
<feature type="signal peptide" evidence="3">
    <location>
        <begin position="1"/>
        <end position="19"/>
    </location>
</feature>
<evidence type="ECO:0000313" key="4">
    <source>
        <dbReference type="EMBL" id="MBM6858376.1"/>
    </source>
</evidence>
<dbReference type="PANTHER" id="PTHR44943:SF8">
    <property type="entry name" value="TPR REPEAT-CONTAINING PROTEIN MJ0263"/>
    <property type="match status" value="1"/>
</dbReference>
<keyword evidence="1" id="KW-0677">Repeat</keyword>
<dbReference type="PANTHER" id="PTHR44943">
    <property type="entry name" value="CELLULOSE SYNTHASE OPERON PROTEIN C"/>
    <property type="match status" value="1"/>
</dbReference>
<dbReference type="InterPro" id="IPR051685">
    <property type="entry name" value="Ycf3/AcsC/BcsC/TPR_MFPF"/>
</dbReference>
<comment type="caution">
    <text evidence="4">The sequence shown here is derived from an EMBL/GenBank/DDBJ whole genome shotgun (WGS) entry which is preliminary data.</text>
</comment>
<evidence type="ECO:0000256" key="2">
    <source>
        <dbReference type="ARBA" id="ARBA00022803"/>
    </source>
</evidence>
<dbReference type="Gene3D" id="1.25.40.10">
    <property type="entry name" value="Tetratricopeptide repeat domain"/>
    <property type="match status" value="2"/>
</dbReference>
<dbReference type="InterPro" id="IPR011990">
    <property type="entry name" value="TPR-like_helical_dom_sf"/>
</dbReference>
<organism evidence="4 5">
    <name type="scientific">Caecibacteroides pullorum</name>
    <dbReference type="NCBI Taxonomy" id="2725562"/>
    <lineage>
        <taxon>Bacteria</taxon>
        <taxon>Pseudomonadati</taxon>
        <taxon>Bacteroidota</taxon>
        <taxon>Bacteroidia</taxon>
        <taxon>Bacteroidales</taxon>
        <taxon>Bacteroidaceae</taxon>
        <taxon>Caecibacteroides</taxon>
    </lineage>
</organism>